<keyword evidence="1" id="KW-0472">Membrane</keyword>
<comment type="caution">
    <text evidence="3">The sequence shown here is derived from an EMBL/GenBank/DDBJ whole genome shotgun (WGS) entry which is preliminary data.</text>
</comment>
<keyword evidence="1" id="KW-1133">Transmembrane helix</keyword>
<dbReference type="InterPro" id="IPR027815">
    <property type="entry name" value="CSC1/OSCA1-like_cyt"/>
</dbReference>
<dbReference type="EMBL" id="BSYO01000028">
    <property type="protein sequence ID" value="GMH24734.1"/>
    <property type="molecule type" value="Genomic_DNA"/>
</dbReference>
<dbReference type="AlphaFoldDB" id="A0AAD3Y276"/>
<organism evidence="3 4">
    <name type="scientific">Nepenthes gracilis</name>
    <name type="common">Slender pitcher plant</name>
    <dbReference type="NCBI Taxonomy" id="150966"/>
    <lineage>
        <taxon>Eukaryota</taxon>
        <taxon>Viridiplantae</taxon>
        <taxon>Streptophyta</taxon>
        <taxon>Embryophyta</taxon>
        <taxon>Tracheophyta</taxon>
        <taxon>Spermatophyta</taxon>
        <taxon>Magnoliopsida</taxon>
        <taxon>eudicotyledons</taxon>
        <taxon>Gunneridae</taxon>
        <taxon>Pentapetalae</taxon>
        <taxon>Caryophyllales</taxon>
        <taxon>Nepenthaceae</taxon>
        <taxon>Nepenthes</taxon>
    </lineage>
</organism>
<evidence type="ECO:0000313" key="3">
    <source>
        <dbReference type="EMBL" id="GMH24734.1"/>
    </source>
</evidence>
<feature type="domain" description="CSC1/OSCA1-like cytosolic" evidence="2">
    <location>
        <begin position="130"/>
        <end position="224"/>
    </location>
</feature>
<gene>
    <name evidence="3" type="ORF">Nepgr_026577</name>
</gene>
<dbReference type="Proteomes" id="UP001279734">
    <property type="component" value="Unassembled WGS sequence"/>
</dbReference>
<evidence type="ECO:0000313" key="4">
    <source>
        <dbReference type="Proteomes" id="UP001279734"/>
    </source>
</evidence>
<feature type="transmembrane region" description="Helical" evidence="1">
    <location>
        <begin position="62"/>
        <end position="83"/>
    </location>
</feature>
<name>A0AAD3Y276_NEPGR</name>
<evidence type="ECO:0000259" key="2">
    <source>
        <dbReference type="Pfam" id="PF14703"/>
    </source>
</evidence>
<reference evidence="3" key="1">
    <citation type="submission" date="2023-05" db="EMBL/GenBank/DDBJ databases">
        <title>Nepenthes gracilis genome sequencing.</title>
        <authorList>
            <person name="Fukushima K."/>
        </authorList>
    </citation>
    <scope>NUCLEOTIDE SEQUENCE</scope>
    <source>
        <strain evidence="3">SING2019-196</strain>
    </source>
</reference>
<dbReference type="Pfam" id="PF14703">
    <property type="entry name" value="PHM7_cyt"/>
    <property type="match status" value="1"/>
</dbReference>
<sequence>MWKQSNGSFYHRKMKNDDRTKQDLGIDFRAQSAPLFLSYWPSSSSSFLDLGIYFRATATEEVLGILVVSSIVLLPTLLLVAIIDHRVKSDNSTSNGTFSDLGKLSMGHAYKHVSDLRVMALMSLVVKPEQFVVLVRGIPPTPNGETTKEQVDSNFQSIYPDKFYRSMLVTNNKEVNKIWKEPEGYRKKLVLAKTVYAKSQTVGNHEGARPMNRTGFLGLIGQKLTAHI</sequence>
<protein>
    <recommendedName>
        <fullName evidence="2">CSC1/OSCA1-like cytosolic domain-containing protein</fullName>
    </recommendedName>
</protein>
<accession>A0AAD3Y276</accession>
<keyword evidence="4" id="KW-1185">Reference proteome</keyword>
<evidence type="ECO:0000256" key="1">
    <source>
        <dbReference type="SAM" id="Phobius"/>
    </source>
</evidence>
<keyword evidence="1" id="KW-0812">Transmembrane</keyword>
<proteinExistence type="predicted"/>